<dbReference type="InterPro" id="IPR021764">
    <property type="entry name" value="Enterochelin_esterase_N"/>
</dbReference>
<dbReference type="AlphaFoldDB" id="A0A097IJM4"/>
<evidence type="ECO:0000256" key="2">
    <source>
        <dbReference type="ARBA" id="ARBA00022490"/>
    </source>
</evidence>
<dbReference type="PANTHER" id="PTHR48098:SF3">
    <property type="entry name" value="IRON(III) ENTEROBACTIN ESTERASE"/>
    <property type="match status" value="1"/>
</dbReference>
<dbReference type="GO" id="GO:0008849">
    <property type="term" value="F:enterochelin esterase activity"/>
    <property type="evidence" value="ECO:0007669"/>
    <property type="project" value="InterPro"/>
</dbReference>
<keyword evidence="2" id="KW-0963">Cytoplasm</keyword>
<evidence type="ECO:0000256" key="1">
    <source>
        <dbReference type="ARBA" id="ARBA00004496"/>
    </source>
</evidence>
<evidence type="ECO:0000313" key="6">
    <source>
        <dbReference type="EMBL" id="AIT62303.1"/>
    </source>
</evidence>
<dbReference type="Pfam" id="PF11806">
    <property type="entry name" value="Enterochelin_N"/>
    <property type="match status" value="1"/>
</dbReference>
<name>A0A097IJM4_9CORY</name>
<comment type="subcellular location">
    <subcellularLocation>
        <location evidence="1">Cytoplasm</location>
    </subcellularLocation>
</comment>
<dbReference type="Gene3D" id="3.40.50.1820">
    <property type="entry name" value="alpha/beta hydrolase"/>
    <property type="match status" value="1"/>
</dbReference>
<comment type="similarity">
    <text evidence="4">Belongs to the Fes family.</text>
</comment>
<feature type="domain" description="Enterochelin esterase N-terminal" evidence="5">
    <location>
        <begin position="43"/>
        <end position="147"/>
    </location>
</feature>
<dbReference type="InterPro" id="IPR013783">
    <property type="entry name" value="Ig-like_fold"/>
</dbReference>
<dbReference type="SUPFAM" id="SSF81296">
    <property type="entry name" value="E set domains"/>
    <property type="match status" value="1"/>
</dbReference>
<dbReference type="InterPro" id="IPR050583">
    <property type="entry name" value="Mycobacterial_A85_antigen"/>
</dbReference>
<dbReference type="STRING" id="558173.CDOO_09680"/>
<dbReference type="eggNOG" id="COG2382">
    <property type="taxonomic scope" value="Bacteria"/>
</dbReference>
<dbReference type="HOGENOM" id="CLU_024314_3_0_11"/>
<evidence type="ECO:0000256" key="3">
    <source>
        <dbReference type="ARBA" id="ARBA00022801"/>
    </source>
</evidence>
<dbReference type="GO" id="GO:0006826">
    <property type="term" value="P:iron ion transport"/>
    <property type="evidence" value="ECO:0007669"/>
    <property type="project" value="InterPro"/>
</dbReference>
<protein>
    <recommendedName>
        <fullName evidence="5">Enterochelin esterase N-terminal domain-containing protein</fullName>
    </recommendedName>
</protein>
<dbReference type="EMBL" id="CP006764">
    <property type="protein sequence ID" value="AIT62303.1"/>
    <property type="molecule type" value="Genomic_DNA"/>
</dbReference>
<dbReference type="InterPro" id="IPR014756">
    <property type="entry name" value="Ig_E-set"/>
</dbReference>
<evidence type="ECO:0000313" key="7">
    <source>
        <dbReference type="Proteomes" id="UP000029914"/>
    </source>
</evidence>
<evidence type="ECO:0000256" key="4">
    <source>
        <dbReference type="ARBA" id="ARBA00024201"/>
    </source>
</evidence>
<dbReference type="SUPFAM" id="SSF53474">
    <property type="entry name" value="alpha/beta-Hydrolases"/>
    <property type="match status" value="1"/>
</dbReference>
<organism evidence="6 7">
    <name type="scientific">Corynebacterium doosanense CAU 212 = DSM 45436</name>
    <dbReference type="NCBI Taxonomy" id="558173"/>
    <lineage>
        <taxon>Bacteria</taxon>
        <taxon>Bacillati</taxon>
        <taxon>Actinomycetota</taxon>
        <taxon>Actinomycetes</taxon>
        <taxon>Mycobacteriales</taxon>
        <taxon>Corynebacteriaceae</taxon>
        <taxon>Corynebacterium</taxon>
    </lineage>
</organism>
<keyword evidence="7" id="KW-1185">Reference proteome</keyword>
<dbReference type="RefSeq" id="WP_018020816.1">
    <property type="nucleotide sequence ID" value="NZ_AQUX01000001.1"/>
</dbReference>
<reference evidence="6 7" key="1">
    <citation type="submission" date="2013-09" db="EMBL/GenBank/DDBJ databases">
        <title>Complete genome sequence of Corynebacterium doosanense CAU 212(T) (=DSM 45436(T)), isolated from activated sludge.</title>
        <authorList>
            <person name="Schaffert L."/>
            <person name="Albersmeier A."/>
            <person name="Kalinowski J."/>
            <person name="Ruckert C."/>
        </authorList>
    </citation>
    <scope>NUCLEOTIDE SEQUENCE [LARGE SCALE GENOMIC DNA]</scope>
    <source>
        <strain evidence="6 7">CAU 212</strain>
    </source>
</reference>
<keyword evidence="3" id="KW-0378">Hydrolase</keyword>
<accession>A0A097IJM4</accession>
<dbReference type="PANTHER" id="PTHR48098">
    <property type="entry name" value="ENTEROCHELIN ESTERASE-RELATED"/>
    <property type="match status" value="1"/>
</dbReference>
<dbReference type="Proteomes" id="UP000029914">
    <property type="component" value="Chromosome"/>
</dbReference>
<dbReference type="Pfam" id="PF00756">
    <property type="entry name" value="Esterase"/>
    <property type="match status" value="1"/>
</dbReference>
<dbReference type="GO" id="GO:0005975">
    <property type="term" value="P:carbohydrate metabolic process"/>
    <property type="evidence" value="ECO:0007669"/>
    <property type="project" value="UniProtKB-ARBA"/>
</dbReference>
<gene>
    <name evidence="6" type="ORF">CDOO_09680</name>
</gene>
<dbReference type="Gene3D" id="2.60.40.10">
    <property type="entry name" value="Immunoglobulins"/>
    <property type="match status" value="1"/>
</dbReference>
<dbReference type="InterPro" id="IPR000801">
    <property type="entry name" value="Esterase-like"/>
</dbReference>
<dbReference type="InterPro" id="IPR029058">
    <property type="entry name" value="AB_hydrolase_fold"/>
</dbReference>
<sequence length="396" mass="43218">MSGFLDAADLHRSFAHADTGRVEALVAELRRRGMPLWDTDSDRVTFVRQVPGAPDDLGVHVQINRVTDKHLYSRGLMDRIPGTDLWVRTLHLPPTARISYGFSEFTGEAPTTSPRPGHHRAATLPDPLNPRPFSALIGPLAPAQEEWDDPRDPLGQLSESVVQTPLGPRPTWLYLPEDPGPAEDLPLLIVFDAEVWRDIHPLPRALDNAVASGRLRRMAVLGVPMIDHADRMALLGAHEGFLDAVAGPLTSWAEDHAATRGVRLTERVVAGQSLGGTTALSLMLRHPSAVDAVIAQSPSLWWEPDADVSPASLGERERDWLTSRFDRATPTKTRVLLSVGTLETTSVAHVTELHVLLSSRGIASEFTAVTGGHDFLWWRGELLRSLSALVPPVNGA</sequence>
<dbReference type="OrthoDB" id="9775130at2"/>
<dbReference type="GO" id="GO:0005737">
    <property type="term" value="C:cytoplasm"/>
    <property type="evidence" value="ECO:0007669"/>
    <property type="project" value="UniProtKB-SubCell"/>
</dbReference>
<evidence type="ECO:0000259" key="5">
    <source>
        <dbReference type="Pfam" id="PF11806"/>
    </source>
</evidence>
<proteinExistence type="inferred from homology"/>
<dbReference type="KEGG" id="cdo:CDOO_09680"/>
<dbReference type="GO" id="GO:0005506">
    <property type="term" value="F:iron ion binding"/>
    <property type="evidence" value="ECO:0007669"/>
    <property type="project" value="InterPro"/>
</dbReference>